<organism evidence="2 3">
    <name type="scientific">Thermomonospora umbrina</name>
    <dbReference type="NCBI Taxonomy" id="111806"/>
    <lineage>
        <taxon>Bacteria</taxon>
        <taxon>Bacillati</taxon>
        <taxon>Actinomycetota</taxon>
        <taxon>Actinomycetes</taxon>
        <taxon>Streptosporangiales</taxon>
        <taxon>Thermomonosporaceae</taxon>
        <taxon>Thermomonospora</taxon>
    </lineage>
</organism>
<dbReference type="Proteomes" id="UP000256661">
    <property type="component" value="Unassembled WGS sequence"/>
</dbReference>
<dbReference type="PANTHER" id="PTHR43798:SF33">
    <property type="entry name" value="HYDROLASE, PUTATIVE (AFU_ORTHOLOGUE AFUA_2G14860)-RELATED"/>
    <property type="match status" value="1"/>
</dbReference>
<dbReference type="SUPFAM" id="SSF53474">
    <property type="entry name" value="alpha/beta-Hydrolases"/>
    <property type="match status" value="1"/>
</dbReference>
<evidence type="ECO:0000313" key="2">
    <source>
        <dbReference type="EMBL" id="REE97768.1"/>
    </source>
</evidence>
<dbReference type="InterPro" id="IPR029058">
    <property type="entry name" value="AB_hydrolase_fold"/>
</dbReference>
<dbReference type="AlphaFoldDB" id="A0A3D9SPD1"/>
<reference evidence="2 3" key="1">
    <citation type="submission" date="2018-08" db="EMBL/GenBank/DDBJ databases">
        <title>Sequencing the genomes of 1000 actinobacteria strains.</title>
        <authorList>
            <person name="Klenk H.-P."/>
        </authorList>
    </citation>
    <scope>NUCLEOTIDE SEQUENCE [LARGE SCALE GENOMIC DNA]</scope>
    <source>
        <strain evidence="2 3">DSM 43927</strain>
    </source>
</reference>
<dbReference type="PANTHER" id="PTHR43798">
    <property type="entry name" value="MONOACYLGLYCEROL LIPASE"/>
    <property type="match status" value="1"/>
</dbReference>
<protein>
    <submittedName>
        <fullName evidence="2">Pimeloyl-ACP methyl ester carboxylesterase</fullName>
    </submittedName>
</protein>
<evidence type="ECO:0000313" key="3">
    <source>
        <dbReference type="Proteomes" id="UP000256661"/>
    </source>
</evidence>
<dbReference type="Gene3D" id="3.40.50.1820">
    <property type="entry name" value="alpha/beta hydrolase"/>
    <property type="match status" value="1"/>
</dbReference>
<dbReference type="RefSeq" id="WP_170177678.1">
    <property type="nucleotide sequence ID" value="NZ_QTTT01000001.1"/>
</dbReference>
<name>A0A3D9SPD1_9ACTN</name>
<dbReference type="GO" id="GO:0003824">
    <property type="term" value="F:catalytic activity"/>
    <property type="evidence" value="ECO:0007669"/>
    <property type="project" value="UniProtKB-ARBA"/>
</dbReference>
<dbReference type="GO" id="GO:0016020">
    <property type="term" value="C:membrane"/>
    <property type="evidence" value="ECO:0007669"/>
    <property type="project" value="TreeGrafter"/>
</dbReference>
<comment type="caution">
    <text evidence="2">The sequence shown here is derived from an EMBL/GenBank/DDBJ whole genome shotgun (WGS) entry which is preliminary data.</text>
</comment>
<proteinExistence type="predicted"/>
<dbReference type="EMBL" id="QTTT01000001">
    <property type="protein sequence ID" value="REE97768.1"/>
    <property type="molecule type" value="Genomic_DNA"/>
</dbReference>
<evidence type="ECO:0000259" key="1">
    <source>
        <dbReference type="Pfam" id="PF00561"/>
    </source>
</evidence>
<keyword evidence="3" id="KW-1185">Reference proteome</keyword>
<dbReference type="InterPro" id="IPR050266">
    <property type="entry name" value="AB_hydrolase_sf"/>
</dbReference>
<dbReference type="Pfam" id="PF00561">
    <property type="entry name" value="Abhydrolase_1"/>
    <property type="match status" value="1"/>
</dbReference>
<accession>A0A3D9SPD1</accession>
<gene>
    <name evidence="2" type="ORF">DFJ69_3243</name>
</gene>
<dbReference type="InterPro" id="IPR000073">
    <property type="entry name" value="AB_hydrolase_1"/>
</dbReference>
<feature type="domain" description="AB hydrolase-1" evidence="1">
    <location>
        <begin position="31"/>
        <end position="264"/>
    </location>
</feature>
<sequence>MSRSAALGPEAEVRLRQGRIRYRATGPADGPVLVFTHPFLFNGDMWRNVVPALSGRYRCISPDWPMGSHEIPLTRPTDLSPPALARLSADFLEALGLERVTLVGNDSAIAAVQCAAVLHPERIARIVVTPYEALERYPPAPFRVLRAGVRLPGAVWLMMQALRIPAMRRLPLTFGRYTRRPIEPAAMRSYLAPALGSREIRRDIRTWLRSLDPEWTARTVRRLSEFTGPALVVWAADDPVLSAERGRRLPRLLPEARHRTVADSRAGIPEDQPTRLAEVIHGFLTETDDLMPPQPPPQPR</sequence>